<comment type="similarity">
    <text evidence="1 3">Belongs to the enoyl-CoA hydratase/isomerase family.</text>
</comment>
<organism evidence="4 5">
    <name type="scientific">Aspergillus keveii</name>
    <dbReference type="NCBI Taxonomy" id="714993"/>
    <lineage>
        <taxon>Eukaryota</taxon>
        <taxon>Fungi</taxon>
        <taxon>Dikarya</taxon>
        <taxon>Ascomycota</taxon>
        <taxon>Pezizomycotina</taxon>
        <taxon>Eurotiomycetes</taxon>
        <taxon>Eurotiomycetidae</taxon>
        <taxon>Eurotiales</taxon>
        <taxon>Aspergillaceae</taxon>
        <taxon>Aspergillus</taxon>
        <taxon>Aspergillus subgen. Nidulantes</taxon>
    </lineage>
</organism>
<dbReference type="Proteomes" id="UP001610563">
    <property type="component" value="Unassembled WGS sequence"/>
</dbReference>
<dbReference type="InterPro" id="IPR018376">
    <property type="entry name" value="Enoyl-CoA_hyd/isom_CS"/>
</dbReference>
<evidence type="ECO:0000256" key="2">
    <source>
        <dbReference type="ARBA" id="ARBA00023239"/>
    </source>
</evidence>
<comment type="caution">
    <text evidence="4">The sequence shown here is derived from an EMBL/GenBank/DDBJ whole genome shotgun (WGS) entry which is preliminary data.</text>
</comment>
<protein>
    <submittedName>
        <fullName evidence="4">ClpP/crotonase-like domain-containing protein</fullName>
    </submittedName>
</protein>
<evidence type="ECO:0000256" key="1">
    <source>
        <dbReference type="ARBA" id="ARBA00005254"/>
    </source>
</evidence>
<dbReference type="Pfam" id="PF00378">
    <property type="entry name" value="ECH_1"/>
    <property type="match status" value="1"/>
</dbReference>
<dbReference type="InterPro" id="IPR029045">
    <property type="entry name" value="ClpP/crotonase-like_dom_sf"/>
</dbReference>
<dbReference type="InterPro" id="IPR014748">
    <property type="entry name" value="Enoyl-CoA_hydra_C"/>
</dbReference>
<gene>
    <name evidence="4" type="ORF">BJX66DRAFT_170432</name>
</gene>
<evidence type="ECO:0000313" key="4">
    <source>
        <dbReference type="EMBL" id="KAL2795445.1"/>
    </source>
</evidence>
<dbReference type="SUPFAM" id="SSF52096">
    <property type="entry name" value="ClpP/crotonase"/>
    <property type="match status" value="1"/>
</dbReference>
<dbReference type="EMBL" id="JBFTWV010000035">
    <property type="protein sequence ID" value="KAL2795445.1"/>
    <property type="molecule type" value="Genomic_DNA"/>
</dbReference>
<dbReference type="Gene3D" id="3.90.226.10">
    <property type="entry name" value="2-enoyl-CoA Hydratase, Chain A, domain 1"/>
    <property type="match status" value="1"/>
</dbReference>
<reference evidence="4 5" key="1">
    <citation type="submission" date="2024-07" db="EMBL/GenBank/DDBJ databases">
        <title>Section-level genome sequencing and comparative genomics of Aspergillus sections Usti and Cavernicolus.</title>
        <authorList>
            <consortium name="Lawrence Berkeley National Laboratory"/>
            <person name="Nybo J.L."/>
            <person name="Vesth T.C."/>
            <person name="Theobald S."/>
            <person name="Frisvad J.C."/>
            <person name="Larsen T.O."/>
            <person name="Kjaerboelling I."/>
            <person name="Rothschild-Mancinelli K."/>
            <person name="Lyhne E.K."/>
            <person name="Kogle M.E."/>
            <person name="Barry K."/>
            <person name="Clum A."/>
            <person name="Na H."/>
            <person name="Ledsgaard L."/>
            <person name="Lin J."/>
            <person name="Lipzen A."/>
            <person name="Kuo A."/>
            <person name="Riley R."/>
            <person name="Mondo S."/>
            <person name="Labutti K."/>
            <person name="Haridas S."/>
            <person name="Pangalinan J."/>
            <person name="Salamov A.A."/>
            <person name="Simmons B.A."/>
            <person name="Magnuson J.K."/>
            <person name="Chen J."/>
            <person name="Drula E."/>
            <person name="Henrissat B."/>
            <person name="Wiebenga A."/>
            <person name="Lubbers R.J."/>
            <person name="Gomes A.C."/>
            <person name="Makela M.R."/>
            <person name="Stajich J."/>
            <person name="Grigoriev I.V."/>
            <person name="Mortensen U.H."/>
            <person name="De Vries R.P."/>
            <person name="Baker S.E."/>
            <person name="Andersen M.R."/>
        </authorList>
    </citation>
    <scope>NUCLEOTIDE SEQUENCE [LARGE SCALE GENOMIC DNA]</scope>
    <source>
        <strain evidence="4 5">CBS 209.92</strain>
    </source>
</reference>
<sequence length="263" mass="27931">MAQAGQSANLILVQTHPPGIHVCVLNRPTKRNALSQALIDELLSQLGLADGDEDISCIIITGSGGLFSAGADIKEISELDAEGAHGKRYLEDLCNGMRSVRKPVIAAVEGKALGGGFELALMADLIVATSDTSFGFPEVTIGLIPGAGGTQRLTSAIGKYRAMKMILLNEPLSGTEAVNIGLVAELTDPGQALEAALDLATKLAAQSRSAVRLAKEAICRADELGQDEQFERSLYYTAFGTRDKREGVVAFLEKRPPVWKRLE</sequence>
<name>A0ABR4G8U9_9EURO</name>
<evidence type="ECO:0000256" key="3">
    <source>
        <dbReference type="RuleBase" id="RU003707"/>
    </source>
</evidence>
<dbReference type="InterPro" id="IPR001753">
    <property type="entry name" value="Enoyl-CoA_hydra/iso"/>
</dbReference>
<proteinExistence type="inferred from homology"/>
<dbReference type="Gene3D" id="1.10.12.10">
    <property type="entry name" value="Lyase 2-enoyl-coa Hydratase, Chain A, domain 2"/>
    <property type="match status" value="1"/>
</dbReference>
<dbReference type="PANTHER" id="PTHR11941:SF166">
    <property type="entry name" value="ENOYL-COA HYDRATASE_ISOMERASE FAMILY PROTEIN (AFU_ORTHOLOGUE AFUA_8G01210)"/>
    <property type="match status" value="1"/>
</dbReference>
<evidence type="ECO:0000313" key="5">
    <source>
        <dbReference type="Proteomes" id="UP001610563"/>
    </source>
</evidence>
<dbReference type="CDD" id="cd06558">
    <property type="entry name" value="crotonase-like"/>
    <property type="match status" value="1"/>
</dbReference>
<keyword evidence="5" id="KW-1185">Reference proteome</keyword>
<keyword evidence="2" id="KW-0456">Lyase</keyword>
<accession>A0ABR4G8U9</accession>
<dbReference type="PANTHER" id="PTHR11941">
    <property type="entry name" value="ENOYL-COA HYDRATASE-RELATED"/>
    <property type="match status" value="1"/>
</dbReference>
<dbReference type="PROSITE" id="PS00166">
    <property type="entry name" value="ENOYL_COA_HYDRATASE"/>
    <property type="match status" value="1"/>
</dbReference>